<dbReference type="Proteomes" id="UP001556118">
    <property type="component" value="Unassembled WGS sequence"/>
</dbReference>
<comment type="function">
    <text evidence="2">With LigD forms a non-homologous end joining (NHEJ) DNA repair enzyme, which repairs dsDNA breaks with reduced fidelity. Binds linear dsDNA with 5'- and 3'- overhangs but not closed circular dsDNA nor ssDNA. Recruits and stimulates the ligase activity of LigD.</text>
</comment>
<comment type="subunit">
    <text evidence="2">Homodimer. Interacts with LigD.</text>
</comment>
<dbReference type="InterPro" id="IPR009187">
    <property type="entry name" value="Prok_Ku"/>
</dbReference>
<feature type="compositionally biased region" description="Basic residues" evidence="3">
    <location>
        <begin position="270"/>
        <end position="285"/>
    </location>
</feature>
<evidence type="ECO:0000259" key="4">
    <source>
        <dbReference type="SMART" id="SM00559"/>
    </source>
</evidence>
<comment type="caution">
    <text evidence="5">The sequence shown here is derived from an EMBL/GenBank/DDBJ whole genome shotgun (WGS) entry which is preliminary data.</text>
</comment>
<name>A0ABV3RC76_9SPHN</name>
<dbReference type="Pfam" id="PF02735">
    <property type="entry name" value="Ku"/>
    <property type="match status" value="1"/>
</dbReference>
<keyword evidence="6" id="KW-1185">Reference proteome</keyword>
<organism evidence="5 6">
    <name type="scientific">Novosphingobium rhizovicinum</name>
    <dbReference type="NCBI Taxonomy" id="3228928"/>
    <lineage>
        <taxon>Bacteria</taxon>
        <taxon>Pseudomonadati</taxon>
        <taxon>Pseudomonadota</taxon>
        <taxon>Alphaproteobacteria</taxon>
        <taxon>Sphingomonadales</taxon>
        <taxon>Sphingomonadaceae</taxon>
        <taxon>Novosphingobium</taxon>
    </lineage>
</organism>
<accession>A0ABV3RC76</accession>
<protein>
    <recommendedName>
        <fullName evidence="2">Non-homologous end joining protein Ku</fullName>
    </recommendedName>
</protein>
<dbReference type="SUPFAM" id="SSF100939">
    <property type="entry name" value="SPOC domain-like"/>
    <property type="match status" value="1"/>
</dbReference>
<dbReference type="PIRSF" id="PIRSF006493">
    <property type="entry name" value="Prok_Ku"/>
    <property type="match status" value="1"/>
</dbReference>
<dbReference type="NCBIfam" id="TIGR02772">
    <property type="entry name" value="Ku_bact"/>
    <property type="match status" value="1"/>
</dbReference>
<keyword evidence="2" id="KW-0227">DNA damage</keyword>
<dbReference type="EMBL" id="JBFNXR010000031">
    <property type="protein sequence ID" value="MEW9855284.1"/>
    <property type="molecule type" value="Genomic_DNA"/>
</dbReference>
<evidence type="ECO:0000256" key="1">
    <source>
        <dbReference type="ARBA" id="ARBA00023125"/>
    </source>
</evidence>
<feature type="compositionally biased region" description="Low complexity" evidence="3">
    <location>
        <begin position="286"/>
        <end position="299"/>
    </location>
</feature>
<feature type="region of interest" description="Disordered" evidence="3">
    <location>
        <begin position="259"/>
        <end position="306"/>
    </location>
</feature>
<dbReference type="PANTHER" id="PTHR41251">
    <property type="entry name" value="NON-HOMOLOGOUS END JOINING PROTEIN KU"/>
    <property type="match status" value="1"/>
</dbReference>
<dbReference type="RefSeq" id="WP_367772634.1">
    <property type="nucleotide sequence ID" value="NZ_JBFNXR010000031.1"/>
</dbReference>
<dbReference type="CDD" id="cd00789">
    <property type="entry name" value="KU_like"/>
    <property type="match status" value="1"/>
</dbReference>
<feature type="domain" description="Ku" evidence="4">
    <location>
        <begin position="54"/>
        <end position="184"/>
    </location>
</feature>
<sequence length="306" mass="33854">MAARAYWQGQIRLALVSIPVEIYAATKSGASISFRQIHEPSGKPIKYEKVVQGIGPVDREEIVKGYELSKGNFVLLDDEEIEAVKIESRKTLELVQFVDQHEIDVFYFEKPYYVVPADDLADEAFIVLREALRKSRKIALGQLSVRGREQLVSLRPCGKGIVLETLRYADEVRQAQSYFSEIPDEKPSEDLLDLATTLIDKKSAPFEPEEFRDRYVEALKALVEKKAKAKGKKVLEDVEEPSTDRGSNVIDLMAALKKSVGNSDTAPAKPAKKAPTKKTTAKKAPAKATASKTKAASSSGRARKSA</sequence>
<evidence type="ECO:0000313" key="5">
    <source>
        <dbReference type="EMBL" id="MEW9855284.1"/>
    </source>
</evidence>
<evidence type="ECO:0000313" key="6">
    <source>
        <dbReference type="Proteomes" id="UP001556118"/>
    </source>
</evidence>
<reference evidence="5 6" key="1">
    <citation type="submission" date="2024-06" db="EMBL/GenBank/DDBJ databases">
        <title>Novosphingobium rhizovicinus M1R2S20.</title>
        <authorList>
            <person name="Sun J.-Q."/>
        </authorList>
    </citation>
    <scope>NUCLEOTIDE SEQUENCE [LARGE SCALE GENOMIC DNA]</scope>
    <source>
        <strain evidence="5 6">M1R2S20</strain>
    </source>
</reference>
<proteinExistence type="inferred from homology"/>
<dbReference type="InterPro" id="IPR006164">
    <property type="entry name" value="DNA_bd_Ku70/Ku80"/>
</dbReference>
<dbReference type="HAMAP" id="MF_01875">
    <property type="entry name" value="Prokaryotic_Ku"/>
    <property type="match status" value="1"/>
</dbReference>
<gene>
    <name evidence="2" type="primary">ku</name>
    <name evidence="5" type="ORF">ABUH87_08890</name>
</gene>
<keyword evidence="1 2" id="KW-0238">DNA-binding</keyword>
<dbReference type="Gene3D" id="2.40.290.10">
    <property type="match status" value="1"/>
</dbReference>
<evidence type="ECO:0000256" key="2">
    <source>
        <dbReference type="HAMAP-Rule" id="MF_01875"/>
    </source>
</evidence>
<dbReference type="SMART" id="SM00559">
    <property type="entry name" value="Ku78"/>
    <property type="match status" value="1"/>
</dbReference>
<dbReference type="PANTHER" id="PTHR41251:SF1">
    <property type="entry name" value="NON-HOMOLOGOUS END JOINING PROTEIN KU"/>
    <property type="match status" value="1"/>
</dbReference>
<dbReference type="InterPro" id="IPR016194">
    <property type="entry name" value="SPOC-like_C_dom_sf"/>
</dbReference>
<keyword evidence="2" id="KW-0233">DNA recombination</keyword>
<comment type="similarity">
    <text evidence="2">Belongs to the prokaryotic Ku family.</text>
</comment>
<keyword evidence="2" id="KW-0234">DNA repair</keyword>
<evidence type="ECO:0000256" key="3">
    <source>
        <dbReference type="SAM" id="MobiDB-lite"/>
    </source>
</evidence>